<keyword evidence="3" id="KW-0472">Membrane</keyword>
<feature type="transmembrane region" description="Helical" evidence="3">
    <location>
        <begin position="56"/>
        <end position="80"/>
    </location>
</feature>
<dbReference type="PANTHER" id="PTHR46580">
    <property type="entry name" value="SENSOR KINASE-RELATED"/>
    <property type="match status" value="1"/>
</dbReference>
<proteinExistence type="predicted"/>
<name>A0A814IUM1_ADIRI</name>
<accession>A0A814IUM1</accession>
<reference evidence="4" key="1">
    <citation type="submission" date="2021-02" db="EMBL/GenBank/DDBJ databases">
        <authorList>
            <person name="Nowell W R."/>
        </authorList>
    </citation>
    <scope>NUCLEOTIDE SEQUENCE</scope>
</reference>
<dbReference type="InterPro" id="IPR013517">
    <property type="entry name" value="FG-GAP"/>
</dbReference>
<evidence type="ECO:0000256" key="3">
    <source>
        <dbReference type="SAM" id="Phobius"/>
    </source>
</evidence>
<dbReference type="OrthoDB" id="10022113at2759"/>
<dbReference type="InterPro" id="IPR028994">
    <property type="entry name" value="Integrin_alpha_N"/>
</dbReference>
<dbReference type="PANTHER" id="PTHR46580:SF4">
    <property type="entry name" value="ATP_GTP-BINDING PROTEIN"/>
    <property type="match status" value="1"/>
</dbReference>
<organism evidence="4 5">
    <name type="scientific">Adineta ricciae</name>
    <name type="common">Rotifer</name>
    <dbReference type="NCBI Taxonomy" id="249248"/>
    <lineage>
        <taxon>Eukaryota</taxon>
        <taxon>Metazoa</taxon>
        <taxon>Spiralia</taxon>
        <taxon>Gnathifera</taxon>
        <taxon>Rotifera</taxon>
        <taxon>Eurotatoria</taxon>
        <taxon>Bdelloidea</taxon>
        <taxon>Adinetida</taxon>
        <taxon>Adinetidae</taxon>
        <taxon>Adineta</taxon>
    </lineage>
</organism>
<dbReference type="Gene3D" id="2.130.10.130">
    <property type="entry name" value="Integrin alpha, N-terminal"/>
    <property type="match status" value="7"/>
</dbReference>
<comment type="caution">
    <text evidence="4">The sequence shown here is derived from an EMBL/GenBank/DDBJ whole genome shotgun (WGS) entry which is preliminary data.</text>
</comment>
<feature type="compositionally biased region" description="Basic and acidic residues" evidence="2">
    <location>
        <begin position="30"/>
        <end position="40"/>
    </location>
</feature>
<dbReference type="SUPFAM" id="SSF69318">
    <property type="entry name" value="Integrin alpha N-terminal domain"/>
    <property type="match status" value="5"/>
</dbReference>
<sequence>MEMQPETTTNLERNHSTSNPVSSDVISLTDSRRDSINNDPIERKNYEKTFTPKKKVVLIFVIYVCTVMTIGILVVCLTYEKPVTTCKHIFKPTVGSSATHNSRPGGIALGDINLDGRLDIIVANFGTDNIGILFGNANHTFNDPITYSTGVKSSPSALVVNYFNDDGLLDIIVNRYGGNSIGIFFGKSNGTFADMLTISTMKSRPVYIEAGDFNNDNRLDIIVVNYGTNSISIYLNVNNGTFSDEINYSMGYDSIPYSLVVGDFNQDKNLDVAVANYGTDNIAVLLGVGNGMLFPPTFYSTKYGSQPASVAIGDLNNDNKLDLVVANSGTHSIGIFYGHKDGVFEQQQLVELDASASIQFVATSDLNKDNSTDIIMLDPLNGHIQVLPGYGNRSFSNIATYITNGNDSPYSVTIANLNQNDQPDLAVTSFTTNKVLILMDYFSRYTVTQKPYSVGRNSHPPFVALGDFNSDHQLDIAVAKLGTDSIGVAIGYGNGSFYPEVTCSLPTGSSPTCISVGDLNGDGRLDLVVSNYGKHNIGILYGYGNGSFSNMTAYPTGVEAFPIAVTIGDFNNDSILDIAAANFRIDNVVIFIGNRNGTFANAVSYSTSVGSDPSAIITADFNHDTILDLAVANSGRGNVGILFGIGDGTFSAVITYSTGFQSHPDSITTGYLNKDLWLDIIAADSTSDNVIVLLGHDNGTFGAATSFTDNSFSNPSGLALGDVNYDNYLDIIVTNFGNDNVGILGGDGNGSFTLNRSYQLLTGAGPKGIVIGDFNGNGRWDIIVAESGIGAVNLLVRYIGADFRTELTCATGSGTHPYGIAVGSFNNDSRLDIVVANSATNTAGIFFGRGDGTFEPQMTFNVGENAHPQSVFVGDLDKDNITDIATANTNGDSITVLFGFENTSFASTATYQLRPGGAPYALAVADFNEDNILDIVTVNKGTENIAIFFGYKYMTFKSQQTYSGQYSQRPSSMTIRDLNGDTYLDIATTFAASGSVGILFGNGSGTFGELTMYSVGVNSYPYECIAIDVNNDNKTDIVVANAGSNTIGVLLGYGNGSFAPVLLFSTGDDSQPYGAAAGDFNNDYIIDIVVANYRSNNVGVLLGLGNGSFSPVVTYSTNDGSRPQSVAVGDFNNDSRLDIAVANYRRDNMATLLGNGDGTFQNAVFYSTGYLSMPTFINVDDYNNDKISDVAVSNKNNDAIGILYGYGNGTFAPVMAYSTGEGSSPQSIRSGDFDNDQRTDIAVTCPGTNSMVVLYGLDNKRLLLGPSVSTGSKSGPISLAIGDLDNNGRLDVATANYLNDNVGVHLSYGTGNFGGISRYPFATGSLPVAIAVSDFNNDNHSDIVVSNYGTGDINIIDGYGDGTFGSLIKYSLLDGSTPTAVAVGDLNLDNNSDIVVVDSELNNIYVFLGDGNSTFVLQMIYSVGLGSLLRGVNIADLNNDHFLDIIAVAAGTSKVLLLQGYGNGTFGNEIFYVMGYEYDPYAVAVGDFNQDHWLDIAVANYGGDYVEILLRSC</sequence>
<evidence type="ECO:0000313" key="4">
    <source>
        <dbReference type="EMBL" id="CAF1028231.1"/>
    </source>
</evidence>
<dbReference type="EMBL" id="CAJNOJ010000070">
    <property type="protein sequence ID" value="CAF1028231.1"/>
    <property type="molecule type" value="Genomic_DNA"/>
</dbReference>
<dbReference type="Pfam" id="PF13517">
    <property type="entry name" value="FG-GAP_3"/>
    <property type="match status" value="12"/>
</dbReference>
<protein>
    <submittedName>
        <fullName evidence="4">Uncharacterized protein</fullName>
    </submittedName>
</protein>
<dbReference type="Pfam" id="PF01839">
    <property type="entry name" value="FG-GAP"/>
    <property type="match status" value="1"/>
</dbReference>
<dbReference type="Proteomes" id="UP000663852">
    <property type="component" value="Unassembled WGS sequence"/>
</dbReference>
<feature type="region of interest" description="Disordered" evidence="2">
    <location>
        <begin position="1"/>
        <end position="40"/>
    </location>
</feature>
<evidence type="ECO:0000313" key="5">
    <source>
        <dbReference type="Proteomes" id="UP000663852"/>
    </source>
</evidence>
<keyword evidence="3" id="KW-0812">Transmembrane</keyword>
<keyword evidence="3" id="KW-1133">Transmembrane helix</keyword>
<evidence type="ECO:0000256" key="1">
    <source>
        <dbReference type="ARBA" id="ARBA00022729"/>
    </source>
</evidence>
<gene>
    <name evidence="4" type="ORF">EDS130_LOCUS16268</name>
</gene>
<feature type="compositionally biased region" description="Polar residues" evidence="2">
    <location>
        <begin position="1"/>
        <end position="29"/>
    </location>
</feature>
<evidence type="ECO:0000256" key="2">
    <source>
        <dbReference type="SAM" id="MobiDB-lite"/>
    </source>
</evidence>
<keyword evidence="1" id="KW-0732">Signal</keyword>
<dbReference type="Gene3D" id="2.30.30.100">
    <property type="match status" value="6"/>
</dbReference>